<dbReference type="EMBL" id="CP090166">
    <property type="protein sequence ID" value="UJO16040.1"/>
    <property type="molecule type" value="Genomic_DNA"/>
</dbReference>
<keyword evidence="2" id="KW-1185">Reference proteome</keyword>
<dbReference type="Proteomes" id="UP000756132">
    <property type="component" value="Chromosome 4"/>
</dbReference>
<evidence type="ECO:0000313" key="2">
    <source>
        <dbReference type="Proteomes" id="UP000756132"/>
    </source>
</evidence>
<dbReference type="PANTHER" id="PTHR42085">
    <property type="entry name" value="F-BOX DOMAIN-CONTAINING PROTEIN"/>
    <property type="match status" value="1"/>
</dbReference>
<name>A0A9Q8LEJ6_PASFU</name>
<dbReference type="AlphaFoldDB" id="A0A9Q8LEJ6"/>
<dbReference type="PANTHER" id="PTHR42085:SF1">
    <property type="entry name" value="F-BOX DOMAIN-CONTAINING PROTEIN"/>
    <property type="match status" value="1"/>
</dbReference>
<dbReference type="GeneID" id="71984131"/>
<evidence type="ECO:0000313" key="1">
    <source>
        <dbReference type="EMBL" id="UJO16040.1"/>
    </source>
</evidence>
<accession>A0A9Q8LEJ6</accession>
<proteinExistence type="predicted"/>
<reference evidence="1" key="1">
    <citation type="submission" date="2021-12" db="EMBL/GenBank/DDBJ databases">
        <authorList>
            <person name="Zaccaron A."/>
            <person name="Stergiopoulos I."/>
        </authorList>
    </citation>
    <scope>NUCLEOTIDE SEQUENCE</scope>
    <source>
        <strain evidence="1">Race5_Kim</strain>
    </source>
</reference>
<sequence length="198" mass="22177">MATQSANCRLLRLPAELRNQIYELVFADDKISTSVPLDAATPPAGPPKALSLVNRQLYNETRAMSRAAHQKCWTTSTLTLTTGDKSHASSIIDAIAPDDLQHIRSITLKKPTLNEAWLGLGFDYGCEMLDNRGLWRFNYAMGPHMSSYRCRVFRKVDGVVQLSFGADEEMSKFSDKVEELPSVKDQMNSVFAEMWKDG</sequence>
<dbReference type="InterPro" id="IPR038883">
    <property type="entry name" value="AN11006-like"/>
</dbReference>
<dbReference type="OrthoDB" id="5413827at2759"/>
<dbReference type="KEGG" id="ffu:CLAFUR5_04253"/>
<dbReference type="RefSeq" id="XP_047760406.1">
    <property type="nucleotide sequence ID" value="XM_047903401.1"/>
</dbReference>
<gene>
    <name evidence="1" type="ORF">CLAFUR5_04253</name>
</gene>
<protein>
    <submittedName>
        <fullName evidence="1">Uncharacterized protein</fullName>
    </submittedName>
</protein>
<organism evidence="1 2">
    <name type="scientific">Passalora fulva</name>
    <name type="common">Tomato leaf mold</name>
    <name type="synonym">Cladosporium fulvum</name>
    <dbReference type="NCBI Taxonomy" id="5499"/>
    <lineage>
        <taxon>Eukaryota</taxon>
        <taxon>Fungi</taxon>
        <taxon>Dikarya</taxon>
        <taxon>Ascomycota</taxon>
        <taxon>Pezizomycotina</taxon>
        <taxon>Dothideomycetes</taxon>
        <taxon>Dothideomycetidae</taxon>
        <taxon>Mycosphaerellales</taxon>
        <taxon>Mycosphaerellaceae</taxon>
        <taxon>Fulvia</taxon>
    </lineage>
</organism>
<reference evidence="1" key="2">
    <citation type="journal article" date="2022" name="Microb. Genom.">
        <title>A chromosome-scale genome assembly of the tomato pathogen Cladosporium fulvum reveals a compartmentalized genome architecture and the presence of a dispensable chromosome.</title>
        <authorList>
            <person name="Zaccaron A.Z."/>
            <person name="Chen L.H."/>
            <person name="Samaras A."/>
            <person name="Stergiopoulos I."/>
        </authorList>
    </citation>
    <scope>NUCLEOTIDE SEQUENCE</scope>
    <source>
        <strain evidence="1">Race5_Kim</strain>
    </source>
</reference>